<dbReference type="GO" id="GO:0008097">
    <property type="term" value="F:5S rRNA binding"/>
    <property type="evidence" value="ECO:0007669"/>
    <property type="project" value="InterPro"/>
</dbReference>
<dbReference type="PANTHER" id="PTHR33284">
    <property type="entry name" value="RIBOSOMAL PROTEIN L25/GLN-TRNA SYNTHETASE, ANTI-CODON-BINDING DOMAIN-CONTAINING PROTEIN"/>
    <property type="match status" value="1"/>
</dbReference>
<dbReference type="InterPro" id="IPR029751">
    <property type="entry name" value="Ribosomal_L25_dom"/>
</dbReference>
<dbReference type="Pfam" id="PF14693">
    <property type="entry name" value="Ribosomal_TL5_C"/>
    <property type="match status" value="1"/>
</dbReference>
<dbReference type="GO" id="GO:0022625">
    <property type="term" value="C:cytosolic large ribosomal subunit"/>
    <property type="evidence" value="ECO:0007669"/>
    <property type="project" value="TreeGrafter"/>
</dbReference>
<dbReference type="InterPro" id="IPR020057">
    <property type="entry name" value="Ribosomal_bL25_b-dom"/>
</dbReference>
<dbReference type="NCBIfam" id="TIGR00731">
    <property type="entry name" value="bL25_bact_ctc"/>
    <property type="match status" value="1"/>
</dbReference>
<gene>
    <name evidence="5" type="primary">rplY</name>
    <name evidence="5" type="synonym">ctc</name>
    <name evidence="8" type="ORF">A2845_03695</name>
</gene>
<dbReference type="Proteomes" id="UP000177122">
    <property type="component" value="Unassembled WGS sequence"/>
</dbReference>
<evidence type="ECO:0000256" key="5">
    <source>
        <dbReference type="HAMAP-Rule" id="MF_01334"/>
    </source>
</evidence>
<dbReference type="Pfam" id="PF01386">
    <property type="entry name" value="Ribosomal_L25p"/>
    <property type="match status" value="1"/>
</dbReference>
<accession>A0A1G2CYX5</accession>
<dbReference type="InterPro" id="IPR020056">
    <property type="entry name" value="Rbsml_bL25/Gln-tRNA_synth_N"/>
</dbReference>
<keyword evidence="3 5" id="KW-0689">Ribosomal protein</keyword>
<dbReference type="PANTHER" id="PTHR33284:SF1">
    <property type="entry name" value="RIBOSOMAL PROTEIN L25_GLN-TRNA SYNTHETASE, ANTI-CODON-BINDING DOMAIN-CONTAINING PROTEIN"/>
    <property type="match status" value="1"/>
</dbReference>
<comment type="function">
    <text evidence="5">This is one of the proteins that binds to the 5S RNA in the ribosome where it forms part of the central protuberance.</text>
</comment>
<dbReference type="EMBL" id="MHLI01000006">
    <property type="protein sequence ID" value="OGZ05880.1"/>
    <property type="molecule type" value="Genomic_DNA"/>
</dbReference>
<dbReference type="Gene3D" id="2.170.120.20">
    <property type="entry name" value="Ribosomal protein L25, beta domain"/>
    <property type="match status" value="1"/>
</dbReference>
<dbReference type="InterPro" id="IPR011035">
    <property type="entry name" value="Ribosomal_bL25/Gln-tRNA_synth"/>
</dbReference>
<evidence type="ECO:0000256" key="2">
    <source>
        <dbReference type="ARBA" id="ARBA00022884"/>
    </source>
</evidence>
<organism evidence="8 9">
    <name type="scientific">Candidatus Lloydbacteria bacterium RIFCSPHIGHO2_01_FULL_49_22</name>
    <dbReference type="NCBI Taxonomy" id="1798658"/>
    <lineage>
        <taxon>Bacteria</taxon>
        <taxon>Candidatus Lloydiibacteriota</taxon>
    </lineage>
</organism>
<sequence>MITLTVEARDVKVNPKMIRRSGNIPAVFYGSSHPSTPITVNKIAFVKAYQQAGSSALISLQTPTGVIDAIIHDVALDPVIGDAIHADFYIVAKDHKIEVDIPVEFVGIAPAEKLGGIVMRVLHEVRVESLPGKLPQHFIVDLSKLVSLDSQITIADIVLGDGVRSMVPLTEVVAGMTSAHEEEEGVAAAINMDAIEVEKKGKKEEEAEEAAA</sequence>
<feature type="domain" description="Large ribosomal subunit protein bL25 L25" evidence="6">
    <location>
        <begin position="4"/>
        <end position="88"/>
    </location>
</feature>
<evidence type="ECO:0000256" key="1">
    <source>
        <dbReference type="ARBA" id="ARBA00022730"/>
    </source>
</evidence>
<dbReference type="AlphaFoldDB" id="A0A1G2CYX5"/>
<dbReference type="InterPro" id="IPR037121">
    <property type="entry name" value="Ribosomal_bL25_C"/>
</dbReference>
<dbReference type="InterPro" id="IPR020930">
    <property type="entry name" value="Ribosomal_uL5_bac-type"/>
</dbReference>
<keyword evidence="2 5" id="KW-0694">RNA-binding</keyword>
<dbReference type="GO" id="GO:0003735">
    <property type="term" value="F:structural constituent of ribosome"/>
    <property type="evidence" value="ECO:0007669"/>
    <property type="project" value="InterPro"/>
</dbReference>
<keyword evidence="1 5" id="KW-0699">rRNA-binding</keyword>
<reference evidence="8 9" key="1">
    <citation type="journal article" date="2016" name="Nat. Commun.">
        <title>Thousands of microbial genomes shed light on interconnected biogeochemical processes in an aquifer system.</title>
        <authorList>
            <person name="Anantharaman K."/>
            <person name="Brown C.T."/>
            <person name="Hug L.A."/>
            <person name="Sharon I."/>
            <person name="Castelle C.J."/>
            <person name="Probst A.J."/>
            <person name="Thomas B.C."/>
            <person name="Singh A."/>
            <person name="Wilkins M.J."/>
            <person name="Karaoz U."/>
            <person name="Brodie E.L."/>
            <person name="Williams K.H."/>
            <person name="Hubbard S.S."/>
            <person name="Banfield J.F."/>
        </authorList>
    </citation>
    <scope>NUCLEOTIDE SEQUENCE [LARGE SCALE GENOMIC DNA]</scope>
</reference>
<evidence type="ECO:0000313" key="9">
    <source>
        <dbReference type="Proteomes" id="UP000177122"/>
    </source>
</evidence>
<comment type="caution">
    <text evidence="8">The sequence shown here is derived from an EMBL/GenBank/DDBJ whole genome shotgun (WGS) entry which is preliminary data.</text>
</comment>
<evidence type="ECO:0000256" key="4">
    <source>
        <dbReference type="ARBA" id="ARBA00023274"/>
    </source>
</evidence>
<protein>
    <recommendedName>
        <fullName evidence="5">Large ribosomal subunit protein bL25</fullName>
    </recommendedName>
    <alternativeName>
        <fullName evidence="5">General stress protein CTC</fullName>
    </alternativeName>
</protein>
<dbReference type="Gene3D" id="2.40.240.10">
    <property type="entry name" value="Ribosomal Protein L25, Chain P"/>
    <property type="match status" value="1"/>
</dbReference>
<comment type="subunit">
    <text evidence="5">Part of the 50S ribosomal subunit; part of the 5S rRNA/L5/L18/L25 subcomplex. Contacts the 5S rRNA. Binds to the 5S rRNA independently of L5 and L18.</text>
</comment>
<evidence type="ECO:0000313" key="8">
    <source>
        <dbReference type="EMBL" id="OGZ05880.1"/>
    </source>
</evidence>
<dbReference type="CDD" id="cd00495">
    <property type="entry name" value="Ribosomal_L25_TL5_CTC"/>
    <property type="match status" value="1"/>
</dbReference>
<feature type="domain" description="Large ribosomal subunit protein bL25 beta" evidence="7">
    <location>
        <begin position="96"/>
        <end position="177"/>
    </location>
</feature>
<evidence type="ECO:0000259" key="7">
    <source>
        <dbReference type="Pfam" id="PF14693"/>
    </source>
</evidence>
<dbReference type="InterPro" id="IPR001021">
    <property type="entry name" value="Ribosomal_bL25_long"/>
</dbReference>
<name>A0A1G2CYX5_9BACT</name>
<evidence type="ECO:0000256" key="3">
    <source>
        <dbReference type="ARBA" id="ARBA00022980"/>
    </source>
</evidence>
<proteinExistence type="inferred from homology"/>
<dbReference type="HAMAP" id="MF_01334">
    <property type="entry name" value="Ribosomal_bL25_CTC"/>
    <property type="match status" value="1"/>
</dbReference>
<keyword evidence="4 5" id="KW-0687">Ribonucleoprotein</keyword>
<evidence type="ECO:0000259" key="6">
    <source>
        <dbReference type="Pfam" id="PF01386"/>
    </source>
</evidence>
<dbReference type="SUPFAM" id="SSF50715">
    <property type="entry name" value="Ribosomal protein L25-like"/>
    <property type="match status" value="1"/>
</dbReference>
<dbReference type="GO" id="GO:0006412">
    <property type="term" value="P:translation"/>
    <property type="evidence" value="ECO:0007669"/>
    <property type="project" value="UniProtKB-UniRule"/>
</dbReference>
<comment type="similarity">
    <text evidence="5">Belongs to the bacterial ribosomal protein bL25 family. CTC subfamily.</text>
</comment>